<dbReference type="OMA" id="YEVSRCV"/>
<comment type="catalytic activity">
    <reaction evidence="13 15">
        <text>L-threonyl-[protein] + ATP = O-phospho-L-threonyl-[protein] + ADP + H(+)</text>
        <dbReference type="Rhea" id="RHEA:46608"/>
        <dbReference type="Rhea" id="RHEA-COMP:11060"/>
        <dbReference type="Rhea" id="RHEA-COMP:11605"/>
        <dbReference type="ChEBI" id="CHEBI:15378"/>
        <dbReference type="ChEBI" id="CHEBI:30013"/>
        <dbReference type="ChEBI" id="CHEBI:30616"/>
        <dbReference type="ChEBI" id="CHEBI:61977"/>
        <dbReference type="ChEBI" id="CHEBI:456216"/>
        <dbReference type="EC" id="2.7.11.1"/>
    </reaction>
</comment>
<gene>
    <name evidence="20" type="ORF">RchiOBHm_Chr5g0005361</name>
</gene>
<dbReference type="AlphaFoldDB" id="A0A2P6Q3D5"/>
<dbReference type="InterPro" id="IPR000719">
    <property type="entry name" value="Prot_kinase_dom"/>
</dbReference>
<organism evidence="20 21">
    <name type="scientific">Rosa chinensis</name>
    <name type="common">China rose</name>
    <dbReference type="NCBI Taxonomy" id="74649"/>
    <lineage>
        <taxon>Eukaryota</taxon>
        <taxon>Viridiplantae</taxon>
        <taxon>Streptophyta</taxon>
        <taxon>Embryophyta</taxon>
        <taxon>Tracheophyta</taxon>
        <taxon>Spermatophyta</taxon>
        <taxon>Magnoliopsida</taxon>
        <taxon>eudicotyledons</taxon>
        <taxon>Gunneridae</taxon>
        <taxon>Pentapetalae</taxon>
        <taxon>rosids</taxon>
        <taxon>fabids</taxon>
        <taxon>Rosales</taxon>
        <taxon>Rosaceae</taxon>
        <taxon>Rosoideae</taxon>
        <taxon>Rosoideae incertae sedis</taxon>
        <taxon>Rosa</taxon>
    </lineage>
</organism>
<dbReference type="GO" id="GO:0106310">
    <property type="term" value="F:protein serine kinase activity"/>
    <property type="evidence" value="ECO:0007669"/>
    <property type="project" value="RHEA"/>
</dbReference>
<keyword evidence="8 15" id="KW-0418">Kinase</keyword>
<reference evidence="20 21" key="1">
    <citation type="journal article" date="2018" name="Nat. Genet.">
        <title>The Rosa genome provides new insights in the design of modern roses.</title>
        <authorList>
            <person name="Bendahmane M."/>
        </authorList>
    </citation>
    <scope>NUCLEOTIDE SEQUENCE [LARGE SCALE GENOMIC DNA]</scope>
    <source>
        <strain evidence="21">cv. Old Blush</strain>
    </source>
</reference>
<evidence type="ECO:0000313" key="20">
    <source>
        <dbReference type="EMBL" id="PRQ28659.1"/>
    </source>
</evidence>
<evidence type="ECO:0000256" key="9">
    <source>
        <dbReference type="ARBA" id="ARBA00022840"/>
    </source>
</evidence>
<evidence type="ECO:0000256" key="14">
    <source>
        <dbReference type="ARBA" id="ARBA00048679"/>
    </source>
</evidence>
<dbReference type="InterPro" id="IPR011009">
    <property type="entry name" value="Kinase-like_dom_sf"/>
</dbReference>
<dbReference type="GO" id="GO:0005524">
    <property type="term" value="F:ATP binding"/>
    <property type="evidence" value="ECO:0007669"/>
    <property type="project" value="UniProtKB-KW"/>
</dbReference>
<dbReference type="GO" id="GO:0030246">
    <property type="term" value="F:carbohydrate binding"/>
    <property type="evidence" value="ECO:0007669"/>
    <property type="project" value="UniProtKB-KW"/>
</dbReference>
<dbReference type="PROSITE" id="PS50011">
    <property type="entry name" value="PROTEIN_KINASE_DOM"/>
    <property type="match status" value="1"/>
</dbReference>
<evidence type="ECO:0000256" key="10">
    <source>
        <dbReference type="ARBA" id="ARBA00023157"/>
    </source>
</evidence>
<dbReference type="InterPro" id="IPR001245">
    <property type="entry name" value="Ser-Thr/Tyr_kinase_cat_dom"/>
</dbReference>
<dbReference type="Pfam" id="PF00954">
    <property type="entry name" value="S_locus_glycop"/>
    <property type="match status" value="1"/>
</dbReference>
<dbReference type="InterPro" id="IPR003609">
    <property type="entry name" value="Pan_app"/>
</dbReference>
<dbReference type="PANTHER" id="PTHR27002">
    <property type="entry name" value="RECEPTOR-LIKE SERINE/THREONINE-PROTEIN KINASE SD1-8"/>
    <property type="match status" value="1"/>
</dbReference>
<feature type="domain" description="Apple" evidence="19">
    <location>
        <begin position="392"/>
        <end position="485"/>
    </location>
</feature>
<keyword evidence="7 15" id="KW-0547">Nucleotide-binding</keyword>
<dbReference type="PROSITE" id="PS00108">
    <property type="entry name" value="PROTEIN_KINASE_ST"/>
    <property type="match status" value="1"/>
</dbReference>
<comment type="similarity">
    <text evidence="15">Belongs to the protein kinase superfamily. Ser/Thr protein kinase family.</text>
</comment>
<keyword evidence="4 15" id="KW-0808">Transferase</keyword>
<evidence type="ECO:0000256" key="13">
    <source>
        <dbReference type="ARBA" id="ARBA00047899"/>
    </source>
</evidence>
<dbReference type="EC" id="2.7.11.1" evidence="15"/>
<comment type="catalytic activity">
    <reaction evidence="14 15">
        <text>L-seryl-[protein] + ATP = O-phospho-L-seryl-[protein] + ADP + H(+)</text>
        <dbReference type="Rhea" id="RHEA:17989"/>
        <dbReference type="Rhea" id="RHEA-COMP:9863"/>
        <dbReference type="Rhea" id="RHEA-COMP:11604"/>
        <dbReference type="ChEBI" id="CHEBI:15378"/>
        <dbReference type="ChEBI" id="CHEBI:29999"/>
        <dbReference type="ChEBI" id="CHEBI:30616"/>
        <dbReference type="ChEBI" id="CHEBI:83421"/>
        <dbReference type="ChEBI" id="CHEBI:456216"/>
        <dbReference type="EC" id="2.7.11.1"/>
    </reaction>
</comment>
<evidence type="ECO:0000256" key="11">
    <source>
        <dbReference type="ARBA" id="ARBA00023170"/>
    </source>
</evidence>
<keyword evidence="16" id="KW-0812">Transmembrane</keyword>
<dbReference type="SMART" id="SM00220">
    <property type="entry name" value="S_TKc"/>
    <property type="match status" value="1"/>
</dbReference>
<dbReference type="InterPro" id="IPR001480">
    <property type="entry name" value="Bulb-type_lectin_dom"/>
</dbReference>
<evidence type="ECO:0000259" key="17">
    <source>
        <dbReference type="PROSITE" id="PS50011"/>
    </source>
</evidence>
<dbReference type="Pfam" id="PF01453">
    <property type="entry name" value="B_lectin"/>
    <property type="match status" value="1"/>
</dbReference>
<keyword evidence="9 15" id="KW-0067">ATP-binding</keyword>
<proteinExistence type="inferred from homology"/>
<keyword evidence="5" id="KW-0732">Signal</keyword>
<keyword evidence="10" id="KW-1015">Disulfide bond</keyword>
<evidence type="ECO:0000256" key="15">
    <source>
        <dbReference type="PIRNR" id="PIRNR000641"/>
    </source>
</evidence>
<dbReference type="SMART" id="SM00108">
    <property type="entry name" value="B_lectin"/>
    <property type="match status" value="1"/>
</dbReference>
<name>A0A2P6Q3D5_ROSCH</name>
<dbReference type="GO" id="GO:0005886">
    <property type="term" value="C:plasma membrane"/>
    <property type="evidence" value="ECO:0007669"/>
    <property type="project" value="UniProtKB-SubCell"/>
</dbReference>
<dbReference type="Gene3D" id="1.10.510.10">
    <property type="entry name" value="Transferase(Phosphotransferase) domain 1"/>
    <property type="match status" value="1"/>
</dbReference>
<evidence type="ECO:0000256" key="16">
    <source>
        <dbReference type="SAM" id="Phobius"/>
    </source>
</evidence>
<dbReference type="EMBL" id="PDCK01000043">
    <property type="protein sequence ID" value="PRQ28659.1"/>
    <property type="molecule type" value="Genomic_DNA"/>
</dbReference>
<evidence type="ECO:0000256" key="7">
    <source>
        <dbReference type="ARBA" id="ARBA00022741"/>
    </source>
</evidence>
<dbReference type="PROSITE" id="PS50948">
    <property type="entry name" value="PAN"/>
    <property type="match status" value="1"/>
</dbReference>
<dbReference type="SUPFAM" id="SSF56112">
    <property type="entry name" value="Protein kinase-like (PK-like)"/>
    <property type="match status" value="1"/>
</dbReference>
<dbReference type="Gene3D" id="2.90.10.10">
    <property type="entry name" value="Bulb-type lectin domain"/>
    <property type="match status" value="1"/>
</dbReference>
<dbReference type="Pfam" id="PF07714">
    <property type="entry name" value="PK_Tyr_Ser-Thr"/>
    <property type="match status" value="1"/>
</dbReference>
<dbReference type="PROSITE" id="PS50927">
    <property type="entry name" value="BULB_LECTIN"/>
    <property type="match status" value="1"/>
</dbReference>
<comment type="caution">
    <text evidence="20">The sequence shown here is derived from an EMBL/GenBank/DDBJ whole genome shotgun (WGS) entry which is preliminary data.</text>
</comment>
<evidence type="ECO:0000256" key="3">
    <source>
        <dbReference type="ARBA" id="ARBA00022527"/>
    </source>
</evidence>
<dbReference type="FunFam" id="3.30.200.20:FF:000195">
    <property type="entry name" value="G-type lectin S-receptor-like serine/threonine-protein kinase"/>
    <property type="match status" value="1"/>
</dbReference>
<dbReference type="InterPro" id="IPR036426">
    <property type="entry name" value="Bulb-type_lectin_dom_sf"/>
</dbReference>
<dbReference type="InterPro" id="IPR000858">
    <property type="entry name" value="S_locus_glycoprot_dom"/>
</dbReference>
<dbReference type="CDD" id="cd14066">
    <property type="entry name" value="STKc_IRAK"/>
    <property type="match status" value="1"/>
</dbReference>
<dbReference type="SMART" id="SM00473">
    <property type="entry name" value="PAN_AP"/>
    <property type="match status" value="1"/>
</dbReference>
<evidence type="ECO:0000256" key="12">
    <source>
        <dbReference type="ARBA" id="ARBA00023180"/>
    </source>
</evidence>
<evidence type="ECO:0000256" key="5">
    <source>
        <dbReference type="ARBA" id="ARBA00022729"/>
    </source>
</evidence>
<evidence type="ECO:0000256" key="2">
    <source>
        <dbReference type="ARBA" id="ARBA00022475"/>
    </source>
</evidence>
<protein>
    <recommendedName>
        <fullName evidence="15">Receptor-like serine/threonine-protein kinase</fullName>
        <ecNumber evidence="15">2.7.11.1</ecNumber>
    </recommendedName>
</protein>
<dbReference type="SUPFAM" id="SSF51110">
    <property type="entry name" value="alpha-D-mannose-specific plant lectins"/>
    <property type="match status" value="1"/>
</dbReference>
<dbReference type="Proteomes" id="UP000238479">
    <property type="component" value="Chromosome 5"/>
</dbReference>
<evidence type="ECO:0000256" key="8">
    <source>
        <dbReference type="ARBA" id="ARBA00022777"/>
    </source>
</evidence>
<keyword evidence="3 15" id="KW-0723">Serine/threonine-protein kinase</keyword>
<keyword evidence="16" id="KW-1133">Transmembrane helix</keyword>
<keyword evidence="2" id="KW-1003">Cell membrane</keyword>
<keyword evidence="21" id="KW-1185">Reference proteome</keyword>
<accession>A0A2P6Q3D5</accession>
<keyword evidence="11" id="KW-0675">Receptor</keyword>
<dbReference type="Pfam" id="PF08276">
    <property type="entry name" value="PAN_2"/>
    <property type="match status" value="1"/>
</dbReference>
<feature type="domain" description="Bulb-type lectin" evidence="18">
    <location>
        <begin position="78"/>
        <end position="201"/>
    </location>
</feature>
<comment type="subcellular location">
    <subcellularLocation>
        <location evidence="1">Cell membrane</location>
        <topology evidence="1">Single-pass type I membrane protein</topology>
    </subcellularLocation>
</comment>
<feature type="transmembrane region" description="Helical" evidence="16">
    <location>
        <begin position="55"/>
        <end position="74"/>
    </location>
</feature>
<dbReference type="InterPro" id="IPR008271">
    <property type="entry name" value="Ser/Thr_kinase_AS"/>
</dbReference>
<dbReference type="GO" id="GO:0045087">
    <property type="term" value="P:innate immune response"/>
    <property type="evidence" value="ECO:0007669"/>
    <property type="project" value="UniProtKB-ARBA"/>
</dbReference>
<dbReference type="CDD" id="cd01098">
    <property type="entry name" value="PAN_AP_plant"/>
    <property type="match status" value="1"/>
</dbReference>
<dbReference type="CDD" id="cd00028">
    <property type="entry name" value="B_lectin"/>
    <property type="match status" value="1"/>
</dbReference>
<dbReference type="GO" id="GO:0048544">
    <property type="term" value="P:recognition of pollen"/>
    <property type="evidence" value="ECO:0007669"/>
    <property type="project" value="InterPro"/>
</dbReference>
<dbReference type="Gene3D" id="3.30.200.20">
    <property type="entry name" value="Phosphorylase Kinase, domain 1"/>
    <property type="match status" value="1"/>
</dbReference>
<dbReference type="InterPro" id="IPR024171">
    <property type="entry name" value="SRK-like_kinase"/>
</dbReference>
<keyword evidence="12" id="KW-0325">Glycoprotein</keyword>
<dbReference type="PANTHER" id="PTHR27002:SF422">
    <property type="entry name" value="RECEPTOR-LIKE SERINE_THREONINE-PROTEIN KINASE"/>
    <property type="match status" value="1"/>
</dbReference>
<dbReference type="GO" id="GO:0004674">
    <property type="term" value="F:protein serine/threonine kinase activity"/>
    <property type="evidence" value="ECO:0007669"/>
    <property type="project" value="UniProtKB-KW"/>
</dbReference>
<dbReference type="PIRSF" id="PIRSF000641">
    <property type="entry name" value="SRK"/>
    <property type="match status" value="1"/>
</dbReference>
<evidence type="ECO:0000256" key="1">
    <source>
        <dbReference type="ARBA" id="ARBA00004251"/>
    </source>
</evidence>
<evidence type="ECO:0000256" key="4">
    <source>
        <dbReference type="ARBA" id="ARBA00022679"/>
    </source>
</evidence>
<keyword evidence="6" id="KW-0430">Lectin</keyword>
<evidence type="ECO:0000259" key="18">
    <source>
        <dbReference type="PROSITE" id="PS50927"/>
    </source>
</evidence>
<dbReference type="Gramene" id="PRQ28659">
    <property type="protein sequence ID" value="PRQ28659"/>
    <property type="gene ID" value="RchiOBHm_Chr5g0005361"/>
</dbReference>
<evidence type="ECO:0000313" key="21">
    <source>
        <dbReference type="Proteomes" id="UP000238479"/>
    </source>
</evidence>
<keyword evidence="16" id="KW-0472">Membrane</keyword>
<feature type="domain" description="Protein kinase" evidence="17">
    <location>
        <begin position="575"/>
        <end position="860"/>
    </location>
</feature>
<sequence length="890" mass="99972">MLWLTITIKYPAFGKKFKTFSRAFLSFIPKPVPRCHYLYRTHIVMPMGVRTKTVGGLNCLMFFLFICSLLPSQYSGQVYDITLSRPLAQGQILVSPGQIFELGFFSPNNSANKYVGLWHKSVFPRKIVWVANRESHIAVTDTLASLRIGSNGNLELIDGRQNSIWSTNISASSNSSSAVLLDTGNFVLKDDRGADLWESFDHPCDTLLPSQLLGFDSKSGKQNFLTAWKSENDPSTGKYLVGLTPETPSQVVIWTNKSTLHWRSGPWDKSKFIGVPVMDDRYQSGFSLDDNVIEGSKYFSYNFYDYPISYIDISSEGIATLMLFETGKNWYLDWEAPYDPCDSYGVCGPFGVCKASESHICKCLKGFVPKSDVEWRKGNWTRGCVRQAKLFCVTDITNSVSSRAKQNNDGFWKMVRLKVPDSHELVLTSLDGENTPDYCKTRCLNNCSCLAYAFVNKIGCLVWSKDLIDIQEFSSGGETVYIRLAQSELGDGKPIKLISSLTAICSVCILVAIVFGWHRLRANRKGHNKSTTQNFGSITMFQSSRDALRQYIGKHDLSELLIYDFDAILIATKNFSDINKLGQGGFGPVYKGMLEEGKEIAVKRLSSSSGQGIDEFKNEMLLISNLQHKNLVRIMGCCLNEEEKLLIYEFMPNKSLDTFLFDPTRRAVLDWARRFNIIQGVARGLLYLHHDSYLKVIHRDLKVSNILLDENMNPKISDFGLARIVEGTQNRENTQRVVGTRGYMSPEYAMGGIFSEKSDVYSFGVLVLEIISGKKNTSFCLYDQQLGFLAYAWNLWNEGRGLELVDEVLGDSYSSSEVMKCAYIGLLCVQDSAVDRPTMGDIVSMLSSDTDGPKPKEPVFTIQNSFSHPQPQYGNTYSTNEATITVIEGR</sequence>
<dbReference type="FunFam" id="1.10.510.10:FF:000345">
    <property type="entry name" value="G-type lectin S-receptor-like serine/threonine-protein kinase"/>
    <property type="match status" value="1"/>
</dbReference>
<evidence type="ECO:0000259" key="19">
    <source>
        <dbReference type="PROSITE" id="PS50948"/>
    </source>
</evidence>
<evidence type="ECO:0000256" key="6">
    <source>
        <dbReference type="ARBA" id="ARBA00022734"/>
    </source>
</evidence>